<dbReference type="Proteomes" id="UP000886501">
    <property type="component" value="Unassembled WGS sequence"/>
</dbReference>
<keyword evidence="2" id="KW-1185">Reference proteome</keyword>
<name>A0ACB6ZJ36_THEGA</name>
<comment type="caution">
    <text evidence="1">The sequence shown here is derived from an EMBL/GenBank/DDBJ whole genome shotgun (WGS) entry which is preliminary data.</text>
</comment>
<accession>A0ACB6ZJ36</accession>
<proteinExistence type="predicted"/>
<reference evidence="1" key="1">
    <citation type="submission" date="2019-10" db="EMBL/GenBank/DDBJ databases">
        <authorList>
            <consortium name="DOE Joint Genome Institute"/>
            <person name="Kuo A."/>
            <person name="Miyauchi S."/>
            <person name="Kiss E."/>
            <person name="Drula E."/>
            <person name="Kohler A."/>
            <person name="Sanchez-Garcia M."/>
            <person name="Andreopoulos B."/>
            <person name="Barry K.W."/>
            <person name="Bonito G."/>
            <person name="Buee M."/>
            <person name="Carver A."/>
            <person name="Chen C."/>
            <person name="Cichocki N."/>
            <person name="Clum A."/>
            <person name="Culley D."/>
            <person name="Crous P.W."/>
            <person name="Fauchery L."/>
            <person name="Girlanda M."/>
            <person name="Hayes R."/>
            <person name="Keri Z."/>
            <person name="Labutti K."/>
            <person name="Lipzen A."/>
            <person name="Lombard V."/>
            <person name="Magnuson J."/>
            <person name="Maillard F."/>
            <person name="Morin E."/>
            <person name="Murat C."/>
            <person name="Nolan M."/>
            <person name="Ohm R."/>
            <person name="Pangilinan J."/>
            <person name="Pereira M."/>
            <person name="Perotto S."/>
            <person name="Peter M."/>
            <person name="Riley R."/>
            <person name="Sitrit Y."/>
            <person name="Stielow B."/>
            <person name="Szollosi G."/>
            <person name="Zifcakova L."/>
            <person name="Stursova M."/>
            <person name="Spatafora J.W."/>
            <person name="Tedersoo L."/>
            <person name="Vaario L.-M."/>
            <person name="Yamada A."/>
            <person name="Yan M."/>
            <person name="Wang P."/>
            <person name="Xu J."/>
            <person name="Bruns T."/>
            <person name="Baldrian P."/>
            <person name="Vilgalys R."/>
            <person name="Henrissat B."/>
            <person name="Grigoriev I.V."/>
            <person name="Hibbett D."/>
            <person name="Nagy L.G."/>
            <person name="Martin F.M."/>
        </authorList>
    </citation>
    <scope>NUCLEOTIDE SEQUENCE</scope>
    <source>
        <strain evidence="1">P2</strain>
    </source>
</reference>
<evidence type="ECO:0000313" key="1">
    <source>
        <dbReference type="EMBL" id="KAF9649343.1"/>
    </source>
</evidence>
<evidence type="ECO:0000313" key="2">
    <source>
        <dbReference type="Proteomes" id="UP000886501"/>
    </source>
</evidence>
<sequence>MAPLATILNSHPDIAGQILDAIEVQFKLDDIALTRITAQFLQEIANGLAEYGQAMAIIPTFVTGVPSGKEEGTFLALDLGGTNLRVCEVKLNGDHTFSLRQQKYKVSDQLKTGEATALFDYLADSVDAFLTSESPDAPKGEDLPLGLTFSFPVEQTALDSGHLLTWTKGFAAKNAVGHDIVKLLQDAFNRKHLHVKCVALVNDTVGALLSRSYTAGGCLLGAIFGTGTNGAYVEDLSKLTKLKDEGLKSRGGKMIVNTEWGAFNNSRSTLPTTPFDNKLDRESINPRFQAFEKFISGMYLGEITRNILLALVDAAPKPLLFNGRVGSGSLNNHYGLDTAVMSDVELAWAGDQPKAEPTEDVYGVADKLAVLHLGDFDEAKLSDSQKQRLERVRKVIIYNLGFEETPEDVSLNDAAIVRWACTLVAERAAKLSGCAVAAILVQTGCASLGTDDGIKRTDYVNENGKIGVGVDGSLIQFYPNFETQLRDSLRHLVGKKVEEAVEIGMAKDGSGVGAALGALIATQAHST</sequence>
<gene>
    <name evidence="1" type="ORF">BDM02DRAFT_3179786</name>
</gene>
<protein>
    <submittedName>
        <fullName evidence="1">Hexokinase</fullName>
    </submittedName>
</protein>
<organism evidence="1 2">
    <name type="scientific">Thelephora ganbajun</name>
    <name type="common">Ganba fungus</name>
    <dbReference type="NCBI Taxonomy" id="370292"/>
    <lineage>
        <taxon>Eukaryota</taxon>
        <taxon>Fungi</taxon>
        <taxon>Dikarya</taxon>
        <taxon>Basidiomycota</taxon>
        <taxon>Agaricomycotina</taxon>
        <taxon>Agaricomycetes</taxon>
        <taxon>Thelephorales</taxon>
        <taxon>Thelephoraceae</taxon>
        <taxon>Thelephora</taxon>
    </lineage>
</organism>
<dbReference type="EMBL" id="MU117999">
    <property type="protein sequence ID" value="KAF9649343.1"/>
    <property type="molecule type" value="Genomic_DNA"/>
</dbReference>
<reference evidence="1" key="2">
    <citation type="journal article" date="2020" name="Nat. Commun.">
        <title>Large-scale genome sequencing of mycorrhizal fungi provides insights into the early evolution of symbiotic traits.</title>
        <authorList>
            <person name="Miyauchi S."/>
            <person name="Kiss E."/>
            <person name="Kuo A."/>
            <person name="Drula E."/>
            <person name="Kohler A."/>
            <person name="Sanchez-Garcia M."/>
            <person name="Morin E."/>
            <person name="Andreopoulos B."/>
            <person name="Barry K.W."/>
            <person name="Bonito G."/>
            <person name="Buee M."/>
            <person name="Carver A."/>
            <person name="Chen C."/>
            <person name="Cichocki N."/>
            <person name="Clum A."/>
            <person name="Culley D."/>
            <person name="Crous P.W."/>
            <person name="Fauchery L."/>
            <person name="Girlanda M."/>
            <person name="Hayes R.D."/>
            <person name="Keri Z."/>
            <person name="LaButti K."/>
            <person name="Lipzen A."/>
            <person name="Lombard V."/>
            <person name="Magnuson J."/>
            <person name="Maillard F."/>
            <person name="Murat C."/>
            <person name="Nolan M."/>
            <person name="Ohm R.A."/>
            <person name="Pangilinan J."/>
            <person name="Pereira M.F."/>
            <person name="Perotto S."/>
            <person name="Peter M."/>
            <person name="Pfister S."/>
            <person name="Riley R."/>
            <person name="Sitrit Y."/>
            <person name="Stielow J.B."/>
            <person name="Szollosi G."/>
            <person name="Zifcakova L."/>
            <person name="Stursova M."/>
            <person name="Spatafora J.W."/>
            <person name="Tedersoo L."/>
            <person name="Vaario L.M."/>
            <person name="Yamada A."/>
            <person name="Yan M."/>
            <person name="Wang P."/>
            <person name="Xu J."/>
            <person name="Bruns T."/>
            <person name="Baldrian P."/>
            <person name="Vilgalys R."/>
            <person name="Dunand C."/>
            <person name="Henrissat B."/>
            <person name="Grigoriev I.V."/>
            <person name="Hibbett D."/>
            <person name="Nagy L.G."/>
            <person name="Martin F.M."/>
        </authorList>
    </citation>
    <scope>NUCLEOTIDE SEQUENCE</scope>
    <source>
        <strain evidence="1">P2</strain>
    </source>
</reference>